<accession>A0A7K4YH26</accession>
<feature type="non-terminal residue" evidence="4">
    <location>
        <position position="1"/>
    </location>
</feature>
<dbReference type="OrthoDB" id="10250105at2759"/>
<feature type="region of interest" description="Disordered" evidence="1">
    <location>
        <begin position="202"/>
        <end position="224"/>
    </location>
</feature>
<evidence type="ECO:0000259" key="3">
    <source>
        <dbReference type="Pfam" id="PF09825"/>
    </source>
</evidence>
<dbReference type="EMBL" id="VYZL01001822">
    <property type="protein sequence ID" value="NWR58372.1"/>
    <property type="molecule type" value="Genomic_DNA"/>
</dbReference>
<evidence type="ECO:0000313" key="4">
    <source>
        <dbReference type="EMBL" id="NWR58372.1"/>
    </source>
</evidence>
<protein>
    <submittedName>
        <fullName evidence="4">BPL1 ligase</fullName>
    </submittedName>
</protein>
<name>A0A7K4YH26_BUCAB</name>
<reference evidence="4 5" key="1">
    <citation type="submission" date="2019-09" db="EMBL/GenBank/DDBJ databases">
        <title>Bird 10,000 Genomes (B10K) Project - Family phase.</title>
        <authorList>
            <person name="Zhang G."/>
        </authorList>
    </citation>
    <scope>NUCLEOTIDE SEQUENCE [LARGE SCALE GENOMIC DNA]</scope>
    <source>
        <strain evidence="4">B10K-DU-012-80</strain>
    </source>
</reference>
<evidence type="ECO:0000256" key="2">
    <source>
        <dbReference type="SAM" id="SignalP"/>
    </source>
</evidence>
<keyword evidence="4" id="KW-0436">Ligase</keyword>
<feature type="non-terminal residue" evidence="4">
    <location>
        <position position="516"/>
    </location>
</feature>
<feature type="domain" description="Biotin-protein ligase N-terminal" evidence="3">
    <location>
        <begin position="287"/>
        <end position="370"/>
    </location>
</feature>
<dbReference type="Proteomes" id="UP000551127">
    <property type="component" value="Unassembled WGS sequence"/>
</dbReference>
<dbReference type="InterPro" id="IPR019197">
    <property type="entry name" value="Biotin-prot_ligase_N"/>
</dbReference>
<dbReference type="GO" id="GO:0004077">
    <property type="term" value="F:biotin--[biotin carboxyl-carrier protein] ligase activity"/>
    <property type="evidence" value="ECO:0007669"/>
    <property type="project" value="TreeGrafter"/>
</dbReference>
<dbReference type="AlphaFoldDB" id="A0A7K4YH26"/>
<dbReference type="PANTHER" id="PTHR12835">
    <property type="entry name" value="BIOTIN PROTEIN LIGASE"/>
    <property type="match status" value="1"/>
</dbReference>
<sequence length="516" mass="58570">APAMLITLCYLYLWARWGPCSAALIRRTVRRLYGSRCSFTFCCCAGGPPARQPCRQVPPEERVCLRIGNKVFFTDETQFLDDLNRWSLLLISPFICPDKILKAEHIAFVTESISAQTDNLQRVPGSSKEIVKWSDYCSPLAYKPGEPYKLIAEASVDNFSNLGIAFMEDRLEMDNGMVPHKIVCKYLHELFLMSAGQSEEEKYKVEKESEHEDESSSLSDKETSAGEHRHLHLSSCHECLQLENSTIESVRFASAENIPELSDDGNSKLEEKNDDCPARRIKRKPPNVLIYLGSETATVEFEQIKSILQECIDADSYTIYQLHEEQVLKDPWIDNSLLLIIATEKPISKENHKQFMKFLSKGGKILGFSSSFAFEGIQIKRRNKLKKTVQEVVVSKIDRTEIKLNLLVSGYVFEKVMKEDTSKVKTLSRLNNADKDTVIVHLTYGDNGGEAILSQAHLELDINSMDVQTEEDFNLLKISNTKRYEVLKEMLISLGLSCELREIPALTPIYLLSSDE</sequence>
<dbReference type="PANTHER" id="PTHR12835:SF5">
    <property type="entry name" value="BIOTIN--PROTEIN LIGASE"/>
    <property type="match status" value="1"/>
</dbReference>
<comment type="caution">
    <text evidence="4">The sequence shown here is derived from an EMBL/GenBank/DDBJ whole genome shotgun (WGS) entry which is preliminary data.</text>
</comment>
<keyword evidence="5" id="KW-1185">Reference proteome</keyword>
<feature type="chain" id="PRO_5029845103" evidence="2">
    <location>
        <begin position="23"/>
        <end position="516"/>
    </location>
</feature>
<gene>
    <name evidence="4" type="primary">Hlcs_0</name>
    <name evidence="4" type="ORF">BUCABY_R11751</name>
</gene>
<organism evidence="4 5">
    <name type="scientific">Bucorvus abyssinicus</name>
    <name type="common">Northern ground-hornbill</name>
    <name type="synonym">Abyssinian ground-hornbill</name>
    <dbReference type="NCBI Taxonomy" id="153643"/>
    <lineage>
        <taxon>Eukaryota</taxon>
        <taxon>Metazoa</taxon>
        <taxon>Chordata</taxon>
        <taxon>Craniata</taxon>
        <taxon>Vertebrata</taxon>
        <taxon>Euteleostomi</taxon>
        <taxon>Archelosauria</taxon>
        <taxon>Archosauria</taxon>
        <taxon>Dinosauria</taxon>
        <taxon>Saurischia</taxon>
        <taxon>Theropoda</taxon>
        <taxon>Coelurosauria</taxon>
        <taxon>Aves</taxon>
        <taxon>Neognathae</taxon>
        <taxon>Neoaves</taxon>
        <taxon>Telluraves</taxon>
        <taxon>Coraciimorphae</taxon>
        <taxon>Bucerotiformes</taxon>
        <taxon>Bucorvidae</taxon>
        <taxon>Bucorvus</taxon>
    </lineage>
</organism>
<keyword evidence="2" id="KW-0732">Signal</keyword>
<evidence type="ECO:0000256" key="1">
    <source>
        <dbReference type="SAM" id="MobiDB-lite"/>
    </source>
</evidence>
<evidence type="ECO:0000313" key="5">
    <source>
        <dbReference type="Proteomes" id="UP000551127"/>
    </source>
</evidence>
<proteinExistence type="predicted"/>
<dbReference type="GO" id="GO:0005737">
    <property type="term" value="C:cytoplasm"/>
    <property type="evidence" value="ECO:0007669"/>
    <property type="project" value="TreeGrafter"/>
</dbReference>
<feature type="signal peptide" evidence="2">
    <location>
        <begin position="1"/>
        <end position="22"/>
    </location>
</feature>
<dbReference type="Pfam" id="PF09825">
    <property type="entry name" value="BPL_N"/>
    <property type="match status" value="1"/>
</dbReference>